<reference evidence="1 3" key="1">
    <citation type="submission" date="2015-09" db="EMBL/GenBank/DDBJ databases">
        <title>Draft Genome Sequence of Pseudoalteromonas lipolytica UCD-48B.</title>
        <authorList>
            <person name="Krusor M."/>
            <person name="Coil D.A."/>
            <person name="Lang J.M."/>
            <person name="Eisen J.A."/>
            <person name="Alexiev A."/>
        </authorList>
    </citation>
    <scope>NUCLEOTIDE SEQUENCE [LARGE SCALE GENOMIC DNA]</scope>
    <source>
        <strain evidence="1 3">UCD-48B</strain>
    </source>
</reference>
<reference evidence="2 4" key="2">
    <citation type="submission" date="2023-01" db="EMBL/GenBank/DDBJ databases">
        <title>Trichodesmium-associated heterotrophic epibiont bacteria.</title>
        <authorList>
            <person name="Cleveland C.S."/>
            <person name="Webb E.A."/>
        </authorList>
    </citation>
    <scope>NUCLEOTIDE SEQUENCE [LARGE SCALE GENOMIC DNA]</scope>
    <source>
        <strain evidence="2 4">USCH2</strain>
    </source>
</reference>
<evidence type="ECO:0000313" key="3">
    <source>
        <dbReference type="Proteomes" id="UP000050378"/>
    </source>
</evidence>
<dbReference type="RefSeq" id="WP_054552718.1">
    <property type="nucleotide sequence ID" value="NZ_JAQPZS010000004.1"/>
</dbReference>
<proteinExistence type="predicted"/>
<gene>
    <name evidence="1" type="ORF">AOG27_09165</name>
    <name evidence="2" type="ORF">PQI24_06615</name>
</gene>
<dbReference type="PATRIC" id="fig|570156.3.peg.2899"/>
<dbReference type="AlphaFoldDB" id="A0A0P7DRR3"/>
<evidence type="ECO:0000313" key="4">
    <source>
        <dbReference type="Proteomes" id="UP001377972"/>
    </source>
</evidence>
<dbReference type="OrthoDB" id="5916942at2"/>
<dbReference type="Proteomes" id="UP001377972">
    <property type="component" value="Unassembled WGS sequence"/>
</dbReference>
<dbReference type="Proteomes" id="UP000050378">
    <property type="component" value="Unassembled WGS sequence"/>
</dbReference>
<organism evidence="1 3">
    <name type="scientific">Pseudoalteromonas lipolytica</name>
    <dbReference type="NCBI Taxonomy" id="570156"/>
    <lineage>
        <taxon>Bacteria</taxon>
        <taxon>Pseudomonadati</taxon>
        <taxon>Pseudomonadota</taxon>
        <taxon>Gammaproteobacteria</taxon>
        <taxon>Alteromonadales</taxon>
        <taxon>Pseudoalteromonadaceae</taxon>
        <taxon>Pseudoalteromonas</taxon>
    </lineage>
</organism>
<evidence type="ECO:0000313" key="2">
    <source>
        <dbReference type="EMBL" id="MEJ6495695.1"/>
    </source>
</evidence>
<evidence type="ECO:0000313" key="1">
    <source>
        <dbReference type="EMBL" id="KPM83802.1"/>
    </source>
</evidence>
<dbReference type="STRING" id="570156.AOG27_09165"/>
<dbReference type="InterPro" id="IPR021284">
    <property type="entry name" value="DUF2750"/>
</dbReference>
<dbReference type="EMBL" id="JAQPZS010000004">
    <property type="protein sequence ID" value="MEJ6495695.1"/>
    <property type="molecule type" value="Genomic_DNA"/>
</dbReference>
<comment type="caution">
    <text evidence="1">The sequence shown here is derived from an EMBL/GenBank/DDBJ whole genome shotgun (WGS) entry which is preliminary data.</text>
</comment>
<accession>A0A0P7DRR3</accession>
<dbReference type="Pfam" id="PF11042">
    <property type="entry name" value="DUF2750"/>
    <property type="match status" value="1"/>
</dbReference>
<name>A0A0P7DRR3_9GAMM</name>
<keyword evidence="4" id="KW-1185">Reference proteome</keyword>
<sequence length="116" mass="13021">MSDIEIESELVSFVEKVRLNESMWALGAEDGGFVVCESNQFSDTDVLLLWGTEDAAKAQCKDEWQDYTPVEIGLDEFLDEWVEDLNEDDALVGLNWNDDQVCVEIEPVGLAKALCD</sequence>
<dbReference type="GeneID" id="29845567"/>
<dbReference type="EMBL" id="LJTC01000005">
    <property type="protein sequence ID" value="KPM83802.1"/>
    <property type="molecule type" value="Genomic_DNA"/>
</dbReference>
<protein>
    <submittedName>
        <fullName evidence="2">DUF2750 domain-containing protein</fullName>
    </submittedName>
</protein>